<dbReference type="PANTHER" id="PTHR48081">
    <property type="entry name" value="AB HYDROLASE SUPERFAMILY PROTEIN C4A8.06C"/>
    <property type="match status" value="1"/>
</dbReference>
<reference evidence="3" key="1">
    <citation type="submission" date="2020-09" db="EMBL/GenBank/DDBJ databases">
        <title>Genome seq and assembly of Devosia sp.</title>
        <authorList>
            <person name="Chhetri G."/>
        </authorList>
    </citation>
    <scope>NUCLEOTIDE SEQUENCE</scope>
    <source>
        <strain evidence="3">PTR5</strain>
    </source>
</reference>
<keyword evidence="4" id="KW-1185">Reference proteome</keyword>
<evidence type="ECO:0000313" key="4">
    <source>
        <dbReference type="Proteomes" id="UP000654108"/>
    </source>
</evidence>
<proteinExistence type="predicted"/>
<dbReference type="SUPFAM" id="SSF53474">
    <property type="entry name" value="alpha/beta-Hydrolases"/>
    <property type="match status" value="1"/>
</dbReference>
<dbReference type="Pfam" id="PF20434">
    <property type="entry name" value="BD-FAE"/>
    <property type="match status" value="1"/>
</dbReference>
<dbReference type="AlphaFoldDB" id="A0A927FXY9"/>
<keyword evidence="1 3" id="KW-0378">Hydrolase</keyword>
<evidence type="ECO:0000259" key="2">
    <source>
        <dbReference type="Pfam" id="PF20434"/>
    </source>
</evidence>
<accession>A0A927FXY9</accession>
<organism evidence="3 4">
    <name type="scientific">Devosia oryzisoli</name>
    <dbReference type="NCBI Taxonomy" id="2774138"/>
    <lineage>
        <taxon>Bacteria</taxon>
        <taxon>Pseudomonadati</taxon>
        <taxon>Pseudomonadota</taxon>
        <taxon>Alphaproteobacteria</taxon>
        <taxon>Hyphomicrobiales</taxon>
        <taxon>Devosiaceae</taxon>
        <taxon>Devosia</taxon>
    </lineage>
</organism>
<dbReference type="EMBL" id="JACYFU010000006">
    <property type="protein sequence ID" value="MBD8067184.1"/>
    <property type="molecule type" value="Genomic_DNA"/>
</dbReference>
<dbReference type="GO" id="GO:0016787">
    <property type="term" value="F:hydrolase activity"/>
    <property type="evidence" value="ECO:0007669"/>
    <property type="project" value="UniProtKB-KW"/>
</dbReference>
<comment type="caution">
    <text evidence="3">The sequence shown here is derived from an EMBL/GenBank/DDBJ whole genome shotgun (WGS) entry which is preliminary data.</text>
</comment>
<protein>
    <submittedName>
        <fullName evidence="3">Alpha/beta hydrolase</fullName>
    </submittedName>
</protein>
<evidence type="ECO:0000313" key="3">
    <source>
        <dbReference type="EMBL" id="MBD8067184.1"/>
    </source>
</evidence>
<feature type="domain" description="BD-FAE-like" evidence="2">
    <location>
        <begin position="48"/>
        <end position="234"/>
    </location>
</feature>
<dbReference type="Gene3D" id="3.40.50.1820">
    <property type="entry name" value="alpha/beta hydrolase"/>
    <property type="match status" value="1"/>
</dbReference>
<dbReference type="Proteomes" id="UP000654108">
    <property type="component" value="Unassembled WGS sequence"/>
</dbReference>
<sequence length="280" mass="30745">MRSWGADRASSCMAISLLTLFNALAPKDRGSRRSAHDLAYGPHARQKLDIYTPRRGGKHLPVIVFFYGGSWSDGTKEDYHFAGRALAALGYLVVVPDYRLVPEVEYPGFLRDCADAVAWVVQQIGAYGGDPRRVALAGHSAGAYNALMVVLDERYLKARGVLKNIRAVAGLSGPYDFYPFDGPISIRVFGAVAAPDDTQPVNHVASPVPAVFLGHGAEDELVHPRNSRALRQRLEAAGVPVTLEIYPRLKHAEPLLALSRPFRWRAPVIAQLRSFFEAML</sequence>
<gene>
    <name evidence="3" type="ORF">IC608_17065</name>
</gene>
<dbReference type="InterPro" id="IPR050300">
    <property type="entry name" value="GDXG_lipolytic_enzyme"/>
</dbReference>
<name>A0A927FXY9_9HYPH</name>
<dbReference type="InterPro" id="IPR049492">
    <property type="entry name" value="BD-FAE-like_dom"/>
</dbReference>
<dbReference type="PANTHER" id="PTHR48081:SF9">
    <property type="entry name" value="CARBOXYLESTERASE"/>
    <property type="match status" value="1"/>
</dbReference>
<evidence type="ECO:0000256" key="1">
    <source>
        <dbReference type="ARBA" id="ARBA00022801"/>
    </source>
</evidence>
<dbReference type="InterPro" id="IPR029058">
    <property type="entry name" value="AB_hydrolase_fold"/>
</dbReference>